<dbReference type="AlphaFoldDB" id="A0A2D4FSC7"/>
<proteinExistence type="predicted"/>
<dbReference type="EMBL" id="IACJ01082580">
    <property type="protein sequence ID" value="LAA50400.1"/>
    <property type="molecule type" value="Transcribed_RNA"/>
</dbReference>
<sequence>MHCLGHNSLISVKMSWNLKNEELGFENHAPCQNTNGNLEKKILDKIIFASGETSGFFSPFEIHFSHFCNSGSMNYWETLKGVVLCILPSIKAEVAEQKSLALIDKPDPLKTTT</sequence>
<reference evidence="1" key="1">
    <citation type="submission" date="2017-07" db="EMBL/GenBank/DDBJ databases">
        <authorList>
            <person name="Mikheyev A."/>
            <person name="Grau M."/>
        </authorList>
    </citation>
    <scope>NUCLEOTIDE SEQUENCE</scope>
    <source>
        <tissue evidence="1">Venom_gland</tissue>
    </source>
</reference>
<protein>
    <submittedName>
        <fullName evidence="1">Uncharacterized protein</fullName>
    </submittedName>
</protein>
<accession>A0A2D4FSC7</accession>
<evidence type="ECO:0000313" key="1">
    <source>
        <dbReference type="EMBL" id="LAA50400.1"/>
    </source>
</evidence>
<organism evidence="1">
    <name type="scientific">Micrurus corallinus</name>
    <name type="common">Brazilian coral snake</name>
    <dbReference type="NCBI Taxonomy" id="54390"/>
    <lineage>
        <taxon>Eukaryota</taxon>
        <taxon>Metazoa</taxon>
        <taxon>Chordata</taxon>
        <taxon>Craniata</taxon>
        <taxon>Vertebrata</taxon>
        <taxon>Euteleostomi</taxon>
        <taxon>Lepidosauria</taxon>
        <taxon>Squamata</taxon>
        <taxon>Bifurcata</taxon>
        <taxon>Unidentata</taxon>
        <taxon>Episquamata</taxon>
        <taxon>Toxicofera</taxon>
        <taxon>Serpentes</taxon>
        <taxon>Colubroidea</taxon>
        <taxon>Elapidae</taxon>
        <taxon>Elapinae</taxon>
        <taxon>Micrurus</taxon>
    </lineage>
</organism>
<name>A0A2D4FSC7_MICCO</name>
<reference evidence="1" key="2">
    <citation type="submission" date="2017-11" db="EMBL/GenBank/DDBJ databases">
        <title>Coralsnake Venomics: Analyses of Venom Gland Transcriptomes and Proteomes of Six Brazilian Taxa.</title>
        <authorList>
            <person name="Aird S.D."/>
            <person name="Jorge da Silva N."/>
            <person name="Qiu L."/>
            <person name="Villar-Briones A."/>
            <person name="Aparecida-Saddi V."/>
            <person name="Campos-Telles M.P."/>
            <person name="Grau M."/>
            <person name="Mikheyev A.S."/>
        </authorList>
    </citation>
    <scope>NUCLEOTIDE SEQUENCE</scope>
    <source>
        <tissue evidence="1">Venom_gland</tissue>
    </source>
</reference>